<keyword evidence="8" id="KW-0256">Endoplasmic reticulum</keyword>
<comment type="subcellular location">
    <subcellularLocation>
        <location evidence="1">Endoplasmic reticulum membrane</location>
    </subcellularLocation>
</comment>
<evidence type="ECO:0000256" key="14">
    <source>
        <dbReference type="ARBA" id="ARBA00045103"/>
    </source>
</evidence>
<evidence type="ECO:0000256" key="1">
    <source>
        <dbReference type="ARBA" id="ARBA00004586"/>
    </source>
</evidence>
<evidence type="ECO:0000256" key="15">
    <source>
        <dbReference type="ARBA" id="ARBA00045104"/>
    </source>
</evidence>
<organism evidence="18 19">
    <name type="scientific">Microbacterium candidum</name>
    <dbReference type="NCBI Taxonomy" id="3041922"/>
    <lineage>
        <taxon>Bacteria</taxon>
        <taxon>Bacillati</taxon>
        <taxon>Actinomycetota</taxon>
        <taxon>Actinomycetes</taxon>
        <taxon>Micrococcales</taxon>
        <taxon>Microbacteriaceae</taxon>
        <taxon>Microbacterium</taxon>
    </lineage>
</organism>
<dbReference type="InterPro" id="IPR028098">
    <property type="entry name" value="Glyco_trans_4-like_N"/>
</dbReference>
<keyword evidence="10" id="KW-0472">Membrane</keyword>
<dbReference type="PANTHER" id="PTHR45918:SF1">
    <property type="entry name" value="ALPHA-1,3_1,6-MANNOSYLTRANSFERASE ALG2"/>
    <property type="match status" value="1"/>
</dbReference>
<dbReference type="InterPro" id="IPR027054">
    <property type="entry name" value="ALG2"/>
</dbReference>
<evidence type="ECO:0000256" key="11">
    <source>
        <dbReference type="ARBA" id="ARBA00032047"/>
    </source>
</evidence>
<dbReference type="Pfam" id="PF00534">
    <property type="entry name" value="Glycos_transf_1"/>
    <property type="match status" value="1"/>
</dbReference>
<evidence type="ECO:0000256" key="2">
    <source>
        <dbReference type="ARBA" id="ARBA00004922"/>
    </source>
</evidence>
<evidence type="ECO:0000256" key="3">
    <source>
        <dbReference type="ARBA" id="ARBA00011969"/>
    </source>
</evidence>
<reference evidence="18 19" key="1">
    <citation type="submission" date="2023-06" db="EMBL/GenBank/DDBJ databases">
        <title>Microbacterium sp. nov., isolated from a waste landfill.</title>
        <authorList>
            <person name="Wen W."/>
        </authorList>
    </citation>
    <scope>NUCLEOTIDE SEQUENCE [LARGE SCALE GENOMIC DNA]</scope>
    <source>
        <strain evidence="18 19">ASV49</strain>
    </source>
</reference>
<keyword evidence="7" id="KW-0812">Transmembrane</keyword>
<dbReference type="EC" id="2.4.1.132" evidence="4"/>
<dbReference type="PANTHER" id="PTHR45918">
    <property type="entry name" value="ALPHA-1,3/1,6-MANNOSYLTRANSFERASE ALG2"/>
    <property type="match status" value="1"/>
</dbReference>
<evidence type="ECO:0000313" key="18">
    <source>
        <dbReference type="EMBL" id="MDL9979106.1"/>
    </source>
</evidence>
<comment type="catalytic activity">
    <reaction evidence="15">
        <text>an alpha-D-Man-(1-&gt;3)-beta-D-Man-(1-&gt;4)-beta-D-GlcNAc-(1-&gt;4)-alpha-D-GlcNAc-diphospho-di-trans,poly-cis-dolichol + GDP-alpha-D-mannose = an alpha-D-Man-(1-&gt;3)-[alpha-D-Man-(1-&gt;6)]-beta-D-Man-(1-&gt;4)-beta-D-GlcNAc-(1-&gt;4)-alpha-D-GlcNAc-diphospho-di-trans,poly-cis-dolichol + GDP + H(+)</text>
        <dbReference type="Rhea" id="RHEA:29519"/>
        <dbReference type="Rhea" id="RHEA-COMP:19513"/>
        <dbReference type="Rhea" id="RHEA-COMP:19515"/>
        <dbReference type="ChEBI" id="CHEBI:15378"/>
        <dbReference type="ChEBI" id="CHEBI:57527"/>
        <dbReference type="ChEBI" id="CHEBI:58189"/>
        <dbReference type="ChEBI" id="CHEBI:132510"/>
        <dbReference type="ChEBI" id="CHEBI:132511"/>
        <dbReference type="EC" id="2.4.1.257"/>
    </reaction>
    <physiologicalReaction direction="left-to-right" evidence="15">
        <dbReference type="Rhea" id="RHEA:29520"/>
    </physiologicalReaction>
</comment>
<comment type="pathway">
    <text evidence="2">Protein modification; protein glycosylation.</text>
</comment>
<evidence type="ECO:0000256" key="6">
    <source>
        <dbReference type="ARBA" id="ARBA00022679"/>
    </source>
</evidence>
<evidence type="ECO:0000313" key="19">
    <source>
        <dbReference type="Proteomes" id="UP001235064"/>
    </source>
</evidence>
<evidence type="ECO:0000256" key="10">
    <source>
        <dbReference type="ARBA" id="ARBA00023136"/>
    </source>
</evidence>
<feature type="domain" description="Glycosyltransferase subfamily 4-like N-terminal" evidence="17">
    <location>
        <begin position="37"/>
        <end position="209"/>
    </location>
</feature>
<dbReference type="InterPro" id="IPR001296">
    <property type="entry name" value="Glyco_trans_1"/>
</dbReference>
<dbReference type="Gene3D" id="3.40.50.2000">
    <property type="entry name" value="Glycogen Phosphorylase B"/>
    <property type="match status" value="2"/>
</dbReference>
<evidence type="ECO:0000259" key="17">
    <source>
        <dbReference type="Pfam" id="PF13439"/>
    </source>
</evidence>
<evidence type="ECO:0000256" key="7">
    <source>
        <dbReference type="ARBA" id="ARBA00022692"/>
    </source>
</evidence>
<comment type="caution">
    <text evidence="18">The sequence shown here is derived from an EMBL/GenBank/DDBJ whole genome shotgun (WGS) entry which is preliminary data.</text>
</comment>
<evidence type="ECO:0000256" key="12">
    <source>
        <dbReference type="ARBA" id="ARBA00032333"/>
    </source>
</evidence>
<accession>A0ABT7MXD4</accession>
<dbReference type="SUPFAM" id="SSF53756">
    <property type="entry name" value="UDP-Glycosyltransferase/glycogen phosphorylase"/>
    <property type="match status" value="1"/>
</dbReference>
<dbReference type="RefSeq" id="WP_286287976.1">
    <property type="nucleotide sequence ID" value="NZ_JASXSZ010000002.1"/>
</dbReference>
<protein>
    <recommendedName>
        <fullName evidence="11">GDP-Man:Man(1)GlcNAc(2)-PP-Dol alpha-1,3-mannosyltransferase</fullName>
        <ecNumber evidence="4">2.4.1.132</ecNumber>
        <ecNumber evidence="3">2.4.1.257</ecNumber>
    </recommendedName>
    <alternativeName>
        <fullName evidence="13">GDP-Man:Man(1)GlcNAc(2)-PP-dolichol mannosyltransferase</fullName>
    </alternativeName>
    <alternativeName>
        <fullName evidence="12">GDP-Man:Man(2)GlcNAc(2)-PP-Dol alpha-1,6-mannosyltransferase</fullName>
    </alternativeName>
</protein>
<evidence type="ECO:0000256" key="13">
    <source>
        <dbReference type="ARBA" id="ARBA00032874"/>
    </source>
</evidence>
<dbReference type="Pfam" id="PF13439">
    <property type="entry name" value="Glyco_transf_4"/>
    <property type="match status" value="1"/>
</dbReference>
<dbReference type="EC" id="2.4.1.257" evidence="3"/>
<evidence type="ECO:0000259" key="16">
    <source>
        <dbReference type="Pfam" id="PF00534"/>
    </source>
</evidence>
<proteinExistence type="predicted"/>
<keyword evidence="5 18" id="KW-0328">Glycosyltransferase</keyword>
<sequence length="389" mass="41441">MWFQCVGIIVVSPGVCWGGGTFVGSIVVAHDYLTQRGGAERVALELTSQLHTTQVVTSVYRADRTFAGFADLAVMQSRSHVVQAFGEDPRRALPFLASAWSHMTPIDAEAVVCSSSGWAHGVPVSAGTRKIVYCHNPARWLYQSDDYLRGRGAPARAAMTALGPGLRRWDQHAAASADVYVANSTSVAARIRSVYGRDAEVVHPPVSIDVAGAQHPVDDVEPGFFLTIARARGYKGTRALCDAFARMPGKRLVVVGMPATAALPPNVTALGVVDDAVVRWLYANARALVSVSHEDFGLTPIEANAFGTPALVLRAGGFLDTTLRGESGDFIADDSPEAVIAAVQGFSDDWDRSSVAATAERFSSVAFGARMREIVVASSTRARPRMVIA</sequence>
<comment type="catalytic activity">
    <reaction evidence="14">
        <text>a beta-D-Man-(1-&gt;4)-beta-D-GlcNAc-(1-&gt;4)-alpha-D-GlcNAc-diphospho-di-trans,poly-cis-dolichol + GDP-alpha-D-mannose = an alpha-D-Man-(1-&gt;3)-beta-D-Man-(1-&gt;4)-beta-D-GlcNAc-(1-&gt;4)-alpha-D-GlcNAc-diphospho-di-trans,poly-cis-dolichol + GDP + H(+)</text>
        <dbReference type="Rhea" id="RHEA:29515"/>
        <dbReference type="Rhea" id="RHEA-COMP:19511"/>
        <dbReference type="Rhea" id="RHEA-COMP:19513"/>
        <dbReference type="ChEBI" id="CHEBI:15378"/>
        <dbReference type="ChEBI" id="CHEBI:57527"/>
        <dbReference type="ChEBI" id="CHEBI:58189"/>
        <dbReference type="ChEBI" id="CHEBI:58472"/>
        <dbReference type="ChEBI" id="CHEBI:132510"/>
        <dbReference type="EC" id="2.4.1.132"/>
    </reaction>
    <physiologicalReaction direction="left-to-right" evidence="14">
        <dbReference type="Rhea" id="RHEA:29516"/>
    </physiologicalReaction>
</comment>
<name>A0ABT7MXD4_9MICO</name>
<dbReference type="EMBL" id="JASXSZ010000002">
    <property type="protein sequence ID" value="MDL9979106.1"/>
    <property type="molecule type" value="Genomic_DNA"/>
</dbReference>
<keyword evidence="9" id="KW-1133">Transmembrane helix</keyword>
<evidence type="ECO:0000256" key="5">
    <source>
        <dbReference type="ARBA" id="ARBA00022676"/>
    </source>
</evidence>
<keyword evidence="19" id="KW-1185">Reference proteome</keyword>
<gene>
    <name evidence="18" type="ORF">QSV35_07160</name>
</gene>
<feature type="domain" description="Glycosyl transferase family 1" evidence="16">
    <location>
        <begin position="221"/>
        <end position="352"/>
    </location>
</feature>
<evidence type="ECO:0000256" key="4">
    <source>
        <dbReference type="ARBA" id="ARBA00012649"/>
    </source>
</evidence>
<evidence type="ECO:0000256" key="8">
    <source>
        <dbReference type="ARBA" id="ARBA00022824"/>
    </source>
</evidence>
<evidence type="ECO:0000256" key="9">
    <source>
        <dbReference type="ARBA" id="ARBA00022989"/>
    </source>
</evidence>
<dbReference type="GO" id="GO:0016757">
    <property type="term" value="F:glycosyltransferase activity"/>
    <property type="evidence" value="ECO:0007669"/>
    <property type="project" value="UniProtKB-KW"/>
</dbReference>
<keyword evidence="6 18" id="KW-0808">Transferase</keyword>
<dbReference type="Proteomes" id="UP001235064">
    <property type="component" value="Unassembled WGS sequence"/>
</dbReference>